<dbReference type="RefSeq" id="WP_264715738.1">
    <property type="nucleotide sequence ID" value="NZ_JAPDNT010000026.1"/>
</dbReference>
<dbReference type="Gene3D" id="1.10.357.140">
    <property type="entry name" value="UbiA prenyltransferase"/>
    <property type="match status" value="1"/>
</dbReference>
<comment type="caution">
    <text evidence="7">The sequence shown here is derived from an EMBL/GenBank/DDBJ whole genome shotgun (WGS) entry which is preliminary data.</text>
</comment>
<dbReference type="SUPFAM" id="SSF56784">
    <property type="entry name" value="HAD-like"/>
    <property type="match status" value="1"/>
</dbReference>
<feature type="transmembrane region" description="Helical" evidence="6">
    <location>
        <begin position="271"/>
        <end position="295"/>
    </location>
</feature>
<dbReference type="Proteomes" id="UP001165679">
    <property type="component" value="Unassembled WGS sequence"/>
</dbReference>
<evidence type="ECO:0000313" key="8">
    <source>
        <dbReference type="Proteomes" id="UP001165679"/>
    </source>
</evidence>
<dbReference type="GO" id="GO:0005886">
    <property type="term" value="C:plasma membrane"/>
    <property type="evidence" value="ECO:0007669"/>
    <property type="project" value="TreeGrafter"/>
</dbReference>
<reference evidence="7" key="2">
    <citation type="submission" date="2022-10" db="EMBL/GenBank/DDBJ databases">
        <authorList>
            <person name="Trinh H.N."/>
        </authorList>
    </citation>
    <scope>NUCLEOTIDE SEQUENCE</scope>
    <source>
        <strain evidence="7">RN2-1</strain>
    </source>
</reference>
<dbReference type="Pfam" id="PF12710">
    <property type="entry name" value="HAD"/>
    <property type="match status" value="1"/>
</dbReference>
<feature type="transmembrane region" description="Helical" evidence="6">
    <location>
        <begin position="408"/>
        <end position="428"/>
    </location>
</feature>
<evidence type="ECO:0000256" key="1">
    <source>
        <dbReference type="ARBA" id="ARBA00004141"/>
    </source>
</evidence>
<evidence type="ECO:0000256" key="3">
    <source>
        <dbReference type="ARBA" id="ARBA00022692"/>
    </source>
</evidence>
<dbReference type="Pfam" id="PF01040">
    <property type="entry name" value="UbiA"/>
    <property type="match status" value="1"/>
</dbReference>
<sequence>MDSPTPTTNSGDSAAIDRPLVVDLDGTLIKSDLLVESFSVLLSTMPLRGPDALAALRGGRAAFKARVAEQVALDVASLPLNPQLLAYLQAEKARGRRLVLASAAHESYARAIAAHTGLFDAVFASDGQTNLKGAAKSRALCAAFGQGGFDYAGNSPADLEVWKDAGGVVAVNASPGLIRTVKARFPGAVILDPRATRLQDYLQAIRVHQWLKNLLIFVPAFTAHQFDVPTALACFAAFASFSLGASGLYLLNDLLDLRNDRAHSTKRHRPFAAGTLDLVAGIRLCFATVLVSTLIGLVLPWKFLAVLAAYYTLSAGYSVFLKRQPTIDVLTLACLYGIRLLAGAVAISVALSPWLLMFSIFFFLCLALVKRSTELIDRLKKGAGDPPGRSYRLDDLPILQTMASTSGYVSVLVFVLYVNSPTVAALYASPEKLWLIPMILLYWISRIMILTQRGEMHDDPVLFAARDRTSLVCAGLMALIVLASI</sequence>
<feature type="transmembrane region" description="Helical" evidence="6">
    <location>
        <begin position="230"/>
        <end position="251"/>
    </location>
</feature>
<dbReference type="CDD" id="cd13963">
    <property type="entry name" value="PT_UbiA_2"/>
    <property type="match status" value="1"/>
</dbReference>
<reference evidence="7" key="1">
    <citation type="submission" date="2022-09" db="EMBL/GenBank/DDBJ databases">
        <title>Rhodovastum sp. nov. RN2-1 isolated from soil in Seongnam, South Korea.</title>
        <authorList>
            <person name="Le N.T."/>
        </authorList>
    </citation>
    <scope>NUCLEOTIDE SEQUENCE</scope>
    <source>
        <strain evidence="7">RN2-1</strain>
    </source>
</reference>
<keyword evidence="5 6" id="KW-0472">Membrane</keyword>
<dbReference type="NCBIfam" id="NF006088">
    <property type="entry name" value="PRK08238.1"/>
    <property type="match status" value="1"/>
</dbReference>
<evidence type="ECO:0000256" key="5">
    <source>
        <dbReference type="ARBA" id="ARBA00023136"/>
    </source>
</evidence>
<dbReference type="InterPro" id="IPR023214">
    <property type="entry name" value="HAD_sf"/>
</dbReference>
<dbReference type="PANTHER" id="PTHR11048:SF5">
    <property type="entry name" value="DECAPRENYL-PHOSPHATE PHOSPHORIBOSYLTRANSFERASE"/>
    <property type="match status" value="1"/>
</dbReference>
<gene>
    <name evidence="7" type="ORF">OL599_20170</name>
</gene>
<dbReference type="GO" id="GO:0016765">
    <property type="term" value="F:transferase activity, transferring alkyl or aryl (other than methyl) groups"/>
    <property type="evidence" value="ECO:0007669"/>
    <property type="project" value="InterPro"/>
</dbReference>
<feature type="transmembrane region" description="Helical" evidence="6">
    <location>
        <begin position="434"/>
        <end position="451"/>
    </location>
</feature>
<evidence type="ECO:0000256" key="4">
    <source>
        <dbReference type="ARBA" id="ARBA00022989"/>
    </source>
</evidence>
<dbReference type="AlphaFoldDB" id="A0AA41YQU2"/>
<name>A0AA41YQU2_9PROT</name>
<dbReference type="InterPro" id="IPR044878">
    <property type="entry name" value="UbiA_sf"/>
</dbReference>
<evidence type="ECO:0000256" key="6">
    <source>
        <dbReference type="SAM" id="Phobius"/>
    </source>
</evidence>
<dbReference type="InterPro" id="IPR039653">
    <property type="entry name" value="Prenyltransferase"/>
</dbReference>
<accession>A0AA41YQU2</accession>
<proteinExistence type="predicted"/>
<organism evidence="7 8">
    <name type="scientific">Limobrevibacterium gyesilva</name>
    <dbReference type="NCBI Taxonomy" id="2991712"/>
    <lineage>
        <taxon>Bacteria</taxon>
        <taxon>Pseudomonadati</taxon>
        <taxon>Pseudomonadota</taxon>
        <taxon>Alphaproteobacteria</taxon>
        <taxon>Acetobacterales</taxon>
        <taxon>Acetobacteraceae</taxon>
        <taxon>Limobrevibacterium</taxon>
    </lineage>
</organism>
<keyword evidence="8" id="KW-1185">Reference proteome</keyword>
<dbReference type="PANTHER" id="PTHR11048">
    <property type="entry name" value="PRENYLTRANSFERASES"/>
    <property type="match status" value="1"/>
</dbReference>
<evidence type="ECO:0000313" key="7">
    <source>
        <dbReference type="EMBL" id="MCW3476887.1"/>
    </source>
</evidence>
<comment type="subcellular location">
    <subcellularLocation>
        <location evidence="1">Membrane</location>
        <topology evidence="1">Multi-pass membrane protein</topology>
    </subcellularLocation>
</comment>
<dbReference type="InterPro" id="IPR036412">
    <property type="entry name" value="HAD-like_sf"/>
</dbReference>
<evidence type="ECO:0000256" key="2">
    <source>
        <dbReference type="ARBA" id="ARBA00022475"/>
    </source>
</evidence>
<protein>
    <submittedName>
        <fullName evidence="7">UbiA family prenyltransferase</fullName>
    </submittedName>
</protein>
<dbReference type="Gene3D" id="3.40.50.1000">
    <property type="entry name" value="HAD superfamily/HAD-like"/>
    <property type="match status" value="1"/>
</dbReference>
<keyword evidence="3 6" id="KW-0812">Transmembrane</keyword>
<keyword evidence="4 6" id="KW-1133">Transmembrane helix</keyword>
<keyword evidence="2" id="KW-1003">Cell membrane</keyword>
<feature type="transmembrane region" description="Helical" evidence="6">
    <location>
        <begin position="301"/>
        <end position="320"/>
    </location>
</feature>
<dbReference type="InterPro" id="IPR000537">
    <property type="entry name" value="UbiA_prenyltransferase"/>
</dbReference>
<dbReference type="GO" id="GO:0009247">
    <property type="term" value="P:glycolipid biosynthetic process"/>
    <property type="evidence" value="ECO:0007669"/>
    <property type="project" value="TreeGrafter"/>
</dbReference>
<dbReference type="EMBL" id="JAPDNT010000026">
    <property type="protein sequence ID" value="MCW3476887.1"/>
    <property type="molecule type" value="Genomic_DNA"/>
</dbReference>